<protein>
    <submittedName>
        <fullName evidence="3">DUF4113 domain-containing protein</fullName>
    </submittedName>
</protein>
<evidence type="ECO:0000313" key="3">
    <source>
        <dbReference type="EMBL" id="KAA0687616.1"/>
    </source>
</evidence>
<evidence type="ECO:0000256" key="1">
    <source>
        <dbReference type="SAM" id="MobiDB-lite"/>
    </source>
</evidence>
<dbReference type="Pfam" id="PF13438">
    <property type="entry name" value="DUF4113"/>
    <property type="match status" value="1"/>
</dbReference>
<reference evidence="3 4" key="1">
    <citation type="submission" date="2018-07" db="EMBL/GenBank/DDBJ databases">
        <title>Genome sequence of Roseomonas fauriae ATCC 49958.</title>
        <authorList>
            <person name="Sant'Anna F.H."/>
            <person name="Baldani J.I."/>
            <person name="Zilli J.E."/>
            <person name="Reis V.M."/>
            <person name="Hartmann A."/>
            <person name="Cruz L."/>
            <person name="de Souza E.M."/>
            <person name="de Oliveira Pedrosa F."/>
            <person name="Passaglia L.M.P."/>
        </authorList>
    </citation>
    <scope>NUCLEOTIDE SEQUENCE [LARGE SCALE GENOMIC DNA]</scope>
    <source>
        <strain evidence="3 4">ATCC 49958</strain>
    </source>
</reference>
<organism evidence="3 4">
    <name type="scientific">Azospirillum brasilense</name>
    <dbReference type="NCBI Taxonomy" id="192"/>
    <lineage>
        <taxon>Bacteria</taxon>
        <taxon>Pseudomonadati</taxon>
        <taxon>Pseudomonadota</taxon>
        <taxon>Alphaproteobacteria</taxon>
        <taxon>Rhodospirillales</taxon>
        <taxon>Azospirillaceae</taxon>
        <taxon>Azospirillum</taxon>
    </lineage>
</organism>
<evidence type="ECO:0000259" key="2">
    <source>
        <dbReference type="Pfam" id="PF13438"/>
    </source>
</evidence>
<dbReference type="InterPro" id="IPR025188">
    <property type="entry name" value="DUF4113"/>
</dbReference>
<dbReference type="AlphaFoldDB" id="A0A6L3B5C1"/>
<sequence>MHTSPSRPVPAVSMGRAWRMKQDSRSPNYTTELADVPAVRA</sequence>
<gene>
    <name evidence="3" type="ORF">DS837_05220</name>
</gene>
<name>A0A6L3B5C1_AZOBR</name>
<dbReference type="Proteomes" id="UP000476837">
    <property type="component" value="Unassembled WGS sequence"/>
</dbReference>
<feature type="domain" description="DUF4113" evidence="2">
    <location>
        <begin position="13"/>
        <end position="39"/>
    </location>
</feature>
<feature type="region of interest" description="Disordered" evidence="1">
    <location>
        <begin position="1"/>
        <end position="41"/>
    </location>
</feature>
<proteinExistence type="predicted"/>
<comment type="caution">
    <text evidence="3">The sequence shown here is derived from an EMBL/GenBank/DDBJ whole genome shotgun (WGS) entry which is preliminary data.</text>
</comment>
<dbReference type="EMBL" id="QOKV01000002">
    <property type="protein sequence ID" value="KAA0687616.1"/>
    <property type="molecule type" value="Genomic_DNA"/>
</dbReference>
<evidence type="ECO:0000313" key="4">
    <source>
        <dbReference type="Proteomes" id="UP000476837"/>
    </source>
</evidence>
<accession>A0A6L3B5C1</accession>